<keyword evidence="1" id="KW-0472">Membrane</keyword>
<evidence type="ECO:0008006" key="3">
    <source>
        <dbReference type="Google" id="ProtNLM"/>
    </source>
</evidence>
<reference evidence="2" key="1">
    <citation type="submission" date="2024-05" db="EMBL/GenBank/DDBJ databases">
        <authorList>
            <person name="Cai S.Y."/>
            <person name="Jin L.M."/>
            <person name="Li H.R."/>
        </authorList>
    </citation>
    <scope>NUCLEOTIDE SEQUENCE</scope>
    <source>
        <strain evidence="2">A5-74</strain>
    </source>
</reference>
<accession>A0AAU8DT12</accession>
<evidence type="ECO:0000313" key="2">
    <source>
        <dbReference type="EMBL" id="XCG64430.1"/>
    </source>
</evidence>
<proteinExistence type="predicted"/>
<keyword evidence="1" id="KW-0812">Transmembrane</keyword>
<dbReference type="AlphaFoldDB" id="A0AAU8DT12"/>
<name>A0AAU8DT12_9ACTN</name>
<keyword evidence="1" id="KW-1133">Transmembrane helix</keyword>
<dbReference type="EMBL" id="CP159218">
    <property type="protein sequence ID" value="XCG64430.1"/>
    <property type="molecule type" value="Genomic_DNA"/>
</dbReference>
<feature type="transmembrane region" description="Helical" evidence="1">
    <location>
        <begin position="185"/>
        <end position="204"/>
    </location>
</feature>
<dbReference type="RefSeq" id="WP_353650043.1">
    <property type="nucleotide sequence ID" value="NZ_CP159218.1"/>
</dbReference>
<evidence type="ECO:0000256" key="1">
    <source>
        <dbReference type="SAM" id="Phobius"/>
    </source>
</evidence>
<gene>
    <name evidence="2" type="ORF">ABLG96_03555</name>
</gene>
<feature type="transmembrane region" description="Helical" evidence="1">
    <location>
        <begin position="28"/>
        <end position="47"/>
    </location>
</feature>
<feature type="transmembrane region" description="Helical" evidence="1">
    <location>
        <begin position="53"/>
        <end position="81"/>
    </location>
</feature>
<organism evidence="2">
    <name type="scientific">Nakamurella sp. A5-74</name>
    <dbReference type="NCBI Taxonomy" id="3158264"/>
    <lineage>
        <taxon>Bacteria</taxon>
        <taxon>Bacillati</taxon>
        <taxon>Actinomycetota</taxon>
        <taxon>Actinomycetes</taxon>
        <taxon>Nakamurellales</taxon>
        <taxon>Nakamurellaceae</taxon>
        <taxon>Nakamurella</taxon>
    </lineage>
</organism>
<sequence>MHPSQPMQPPGAPHLTIKPSSQAFGKGLAFRAAIFLPLVVVGFLGLQDNALPGWAIWTVVGAGIVVGVTAIATMVTQVSIIGPDVVIRRLIGTEKRVPVGAVTKTVLVQQYEQLGNSIAPTFAAVAGGTKPFLRLSGQVYDAEDLMRITRALGRSDVISEAITPKLLEQRHPGLVPLFERRPWSIAWIVVGVVVVVAVVAGVAAES</sequence>
<protein>
    <recommendedName>
        <fullName evidence="3">PH domain-containing protein</fullName>
    </recommendedName>
</protein>